<dbReference type="KEGG" id="amob:HG15A2_21530"/>
<gene>
    <name evidence="2" type="ORF">HG15A2_21530</name>
</gene>
<keyword evidence="3" id="KW-1185">Reference proteome</keyword>
<reference evidence="2 3" key="1">
    <citation type="submission" date="2019-02" db="EMBL/GenBank/DDBJ databases">
        <title>Deep-cultivation of Planctomycetes and their phenomic and genomic characterization uncovers novel biology.</title>
        <authorList>
            <person name="Wiegand S."/>
            <person name="Jogler M."/>
            <person name="Boedeker C."/>
            <person name="Pinto D."/>
            <person name="Vollmers J."/>
            <person name="Rivas-Marin E."/>
            <person name="Kohn T."/>
            <person name="Peeters S.H."/>
            <person name="Heuer A."/>
            <person name="Rast P."/>
            <person name="Oberbeckmann S."/>
            <person name="Bunk B."/>
            <person name="Jeske O."/>
            <person name="Meyerdierks A."/>
            <person name="Storesund J.E."/>
            <person name="Kallscheuer N."/>
            <person name="Luecker S."/>
            <person name="Lage O.M."/>
            <person name="Pohl T."/>
            <person name="Merkel B.J."/>
            <person name="Hornburger P."/>
            <person name="Mueller R.-W."/>
            <person name="Bruemmer F."/>
            <person name="Labrenz M."/>
            <person name="Spormann A.M."/>
            <person name="Op den Camp H."/>
            <person name="Overmann J."/>
            <person name="Amann R."/>
            <person name="Jetten M.S.M."/>
            <person name="Mascher T."/>
            <person name="Medema M.H."/>
            <person name="Devos D.P."/>
            <person name="Kaster A.-K."/>
            <person name="Ovreas L."/>
            <person name="Rohde M."/>
            <person name="Galperin M.Y."/>
            <person name="Jogler C."/>
        </authorList>
    </citation>
    <scope>NUCLEOTIDE SEQUENCE [LARGE SCALE GENOMIC DNA]</scope>
    <source>
        <strain evidence="2 3">HG15A2</strain>
    </source>
</reference>
<organism evidence="2 3">
    <name type="scientific">Adhaeretor mobilis</name>
    <dbReference type="NCBI Taxonomy" id="1930276"/>
    <lineage>
        <taxon>Bacteria</taxon>
        <taxon>Pseudomonadati</taxon>
        <taxon>Planctomycetota</taxon>
        <taxon>Planctomycetia</taxon>
        <taxon>Pirellulales</taxon>
        <taxon>Lacipirellulaceae</taxon>
        <taxon>Adhaeretor</taxon>
    </lineage>
</organism>
<evidence type="ECO:0008006" key="4">
    <source>
        <dbReference type="Google" id="ProtNLM"/>
    </source>
</evidence>
<accession>A0A517MVN4</accession>
<protein>
    <recommendedName>
        <fullName evidence="4">PEP-CTERM protein-sorting domain-containing protein</fullName>
    </recommendedName>
</protein>
<proteinExistence type="predicted"/>
<feature type="signal peptide" evidence="1">
    <location>
        <begin position="1"/>
        <end position="28"/>
    </location>
</feature>
<dbReference type="AlphaFoldDB" id="A0A517MVN4"/>
<dbReference type="NCBIfam" id="TIGR02595">
    <property type="entry name" value="PEP_CTERM"/>
    <property type="match status" value="1"/>
</dbReference>
<evidence type="ECO:0000313" key="2">
    <source>
        <dbReference type="EMBL" id="QDS98867.1"/>
    </source>
</evidence>
<dbReference type="EMBL" id="CP036263">
    <property type="protein sequence ID" value="QDS98867.1"/>
    <property type="molecule type" value="Genomic_DNA"/>
</dbReference>
<dbReference type="Proteomes" id="UP000319852">
    <property type="component" value="Chromosome"/>
</dbReference>
<dbReference type="RefSeq" id="WP_218932470.1">
    <property type="nucleotide sequence ID" value="NZ_CP036263.1"/>
</dbReference>
<name>A0A517MVN4_9BACT</name>
<dbReference type="InterPro" id="IPR013424">
    <property type="entry name" value="Ice-binding_C"/>
</dbReference>
<sequence precursor="true">MYRSSLFGKSVIVLAVLGTVFTVASASAAAVDISSAFNVDFIATSTTEDGQGAGSSNSLFASQSLVDSQTTGAPDNRGFPDSLSLSDGTHTFALGPYSDGLGGNANNMIARGLPSSSYGGAGTTATVDIANAAYDDLTPLFFWSSWGSSGQDASFTVNYTTGADDVFVWDTADFGSGGNGTAVLGKINRYTGSTMTVEASSKRNIFKQTFDVDEGRLVDTITFGPGVAADSGGNNGYYGVFAVDGTVIPEPASLVLLALGGLSLLGRRSS</sequence>
<keyword evidence="1" id="KW-0732">Signal</keyword>
<evidence type="ECO:0000256" key="1">
    <source>
        <dbReference type="SAM" id="SignalP"/>
    </source>
</evidence>
<evidence type="ECO:0000313" key="3">
    <source>
        <dbReference type="Proteomes" id="UP000319852"/>
    </source>
</evidence>
<feature type="chain" id="PRO_5022083819" description="PEP-CTERM protein-sorting domain-containing protein" evidence="1">
    <location>
        <begin position="29"/>
        <end position="270"/>
    </location>
</feature>